<dbReference type="AlphaFoldDB" id="A0AAV2G7P0"/>
<keyword evidence="3" id="KW-1185">Reference proteome</keyword>
<dbReference type="Pfam" id="PF13456">
    <property type="entry name" value="RVT_3"/>
    <property type="match status" value="1"/>
</dbReference>
<sequence>MGQFLVALWFLWEERNNQLWNKKKLKEFEVMGKAERWLTDYLDHQQRQVSTQGRGEYRWSPPSTVEFKVNVDVACFEEEGSRFGVVIPDNQGNFLLAAVRRRRTQWVLEMVECRTISLRANLTVEHGLVHWHIEMDCLSIVQKMKKEVVAIT</sequence>
<evidence type="ECO:0000313" key="3">
    <source>
        <dbReference type="Proteomes" id="UP001497516"/>
    </source>
</evidence>
<feature type="domain" description="RNase H type-1" evidence="1">
    <location>
        <begin position="70"/>
        <end position="147"/>
    </location>
</feature>
<dbReference type="EMBL" id="OZ034821">
    <property type="protein sequence ID" value="CAL1405773.1"/>
    <property type="molecule type" value="Genomic_DNA"/>
</dbReference>
<gene>
    <name evidence="2" type="ORF">LTRI10_LOCUS45543</name>
</gene>
<protein>
    <recommendedName>
        <fullName evidence="1">RNase H type-1 domain-containing protein</fullName>
    </recommendedName>
</protein>
<dbReference type="GO" id="GO:0003676">
    <property type="term" value="F:nucleic acid binding"/>
    <property type="evidence" value="ECO:0007669"/>
    <property type="project" value="InterPro"/>
</dbReference>
<accession>A0AAV2G7P0</accession>
<evidence type="ECO:0000259" key="1">
    <source>
        <dbReference type="Pfam" id="PF13456"/>
    </source>
</evidence>
<dbReference type="GO" id="GO:0004523">
    <property type="term" value="F:RNA-DNA hybrid ribonuclease activity"/>
    <property type="evidence" value="ECO:0007669"/>
    <property type="project" value="InterPro"/>
</dbReference>
<dbReference type="InterPro" id="IPR002156">
    <property type="entry name" value="RNaseH_domain"/>
</dbReference>
<reference evidence="2 3" key="1">
    <citation type="submission" date="2024-04" db="EMBL/GenBank/DDBJ databases">
        <authorList>
            <person name="Fracassetti M."/>
        </authorList>
    </citation>
    <scope>NUCLEOTIDE SEQUENCE [LARGE SCALE GENOMIC DNA]</scope>
</reference>
<evidence type="ECO:0000313" key="2">
    <source>
        <dbReference type="EMBL" id="CAL1405773.1"/>
    </source>
</evidence>
<organism evidence="2 3">
    <name type="scientific">Linum trigynum</name>
    <dbReference type="NCBI Taxonomy" id="586398"/>
    <lineage>
        <taxon>Eukaryota</taxon>
        <taxon>Viridiplantae</taxon>
        <taxon>Streptophyta</taxon>
        <taxon>Embryophyta</taxon>
        <taxon>Tracheophyta</taxon>
        <taxon>Spermatophyta</taxon>
        <taxon>Magnoliopsida</taxon>
        <taxon>eudicotyledons</taxon>
        <taxon>Gunneridae</taxon>
        <taxon>Pentapetalae</taxon>
        <taxon>rosids</taxon>
        <taxon>fabids</taxon>
        <taxon>Malpighiales</taxon>
        <taxon>Linaceae</taxon>
        <taxon>Linum</taxon>
    </lineage>
</organism>
<dbReference type="PANTHER" id="PTHR47074">
    <property type="entry name" value="BNAC02G40300D PROTEIN"/>
    <property type="match status" value="1"/>
</dbReference>
<dbReference type="Proteomes" id="UP001497516">
    <property type="component" value="Chromosome 8"/>
</dbReference>
<dbReference type="PANTHER" id="PTHR47074:SF11">
    <property type="entry name" value="REVERSE TRANSCRIPTASE-LIKE PROTEIN"/>
    <property type="match status" value="1"/>
</dbReference>
<name>A0AAV2G7P0_9ROSI</name>
<proteinExistence type="predicted"/>
<dbReference type="InterPro" id="IPR052929">
    <property type="entry name" value="RNase_H-like_EbsB-rel"/>
</dbReference>